<feature type="compositionally biased region" description="Basic residues" evidence="1">
    <location>
        <begin position="55"/>
        <end position="65"/>
    </location>
</feature>
<evidence type="ECO:0000256" key="1">
    <source>
        <dbReference type="SAM" id="MobiDB-lite"/>
    </source>
</evidence>
<gene>
    <name evidence="2" type="ORF">K461DRAFT_294285</name>
</gene>
<feature type="compositionally biased region" description="Basic and acidic residues" evidence="1">
    <location>
        <begin position="1"/>
        <end position="10"/>
    </location>
</feature>
<evidence type="ECO:0000313" key="3">
    <source>
        <dbReference type="Proteomes" id="UP000799439"/>
    </source>
</evidence>
<feature type="region of interest" description="Disordered" evidence="1">
    <location>
        <begin position="133"/>
        <end position="201"/>
    </location>
</feature>
<dbReference type="AlphaFoldDB" id="A0A9P4IZA2"/>
<organism evidence="2 3">
    <name type="scientific">Myriangium duriaei CBS 260.36</name>
    <dbReference type="NCBI Taxonomy" id="1168546"/>
    <lineage>
        <taxon>Eukaryota</taxon>
        <taxon>Fungi</taxon>
        <taxon>Dikarya</taxon>
        <taxon>Ascomycota</taxon>
        <taxon>Pezizomycotina</taxon>
        <taxon>Dothideomycetes</taxon>
        <taxon>Dothideomycetidae</taxon>
        <taxon>Myriangiales</taxon>
        <taxon>Myriangiaceae</taxon>
        <taxon>Myriangium</taxon>
    </lineage>
</organism>
<feature type="compositionally biased region" description="Basic residues" evidence="1">
    <location>
        <begin position="179"/>
        <end position="192"/>
    </location>
</feature>
<feature type="compositionally biased region" description="Low complexity" evidence="1">
    <location>
        <begin position="267"/>
        <end position="291"/>
    </location>
</feature>
<comment type="caution">
    <text evidence="2">The sequence shown here is derived from an EMBL/GenBank/DDBJ whole genome shotgun (WGS) entry which is preliminary data.</text>
</comment>
<protein>
    <submittedName>
        <fullName evidence="2">Uncharacterized protein</fullName>
    </submittedName>
</protein>
<reference evidence="2" key="1">
    <citation type="journal article" date="2020" name="Stud. Mycol.">
        <title>101 Dothideomycetes genomes: a test case for predicting lifestyles and emergence of pathogens.</title>
        <authorList>
            <person name="Haridas S."/>
            <person name="Albert R."/>
            <person name="Binder M."/>
            <person name="Bloem J."/>
            <person name="Labutti K."/>
            <person name="Salamov A."/>
            <person name="Andreopoulos B."/>
            <person name="Baker S."/>
            <person name="Barry K."/>
            <person name="Bills G."/>
            <person name="Bluhm B."/>
            <person name="Cannon C."/>
            <person name="Castanera R."/>
            <person name="Culley D."/>
            <person name="Daum C."/>
            <person name="Ezra D."/>
            <person name="Gonzalez J."/>
            <person name="Henrissat B."/>
            <person name="Kuo A."/>
            <person name="Liang C."/>
            <person name="Lipzen A."/>
            <person name="Lutzoni F."/>
            <person name="Magnuson J."/>
            <person name="Mondo S."/>
            <person name="Nolan M."/>
            <person name="Ohm R."/>
            <person name="Pangilinan J."/>
            <person name="Park H.-J."/>
            <person name="Ramirez L."/>
            <person name="Alfaro M."/>
            <person name="Sun H."/>
            <person name="Tritt A."/>
            <person name="Yoshinaga Y."/>
            <person name="Zwiers L.-H."/>
            <person name="Turgeon B."/>
            <person name="Goodwin S."/>
            <person name="Spatafora J."/>
            <person name="Crous P."/>
            <person name="Grigoriev I."/>
        </authorList>
    </citation>
    <scope>NUCLEOTIDE SEQUENCE</scope>
    <source>
        <strain evidence="2">CBS 260.36</strain>
    </source>
</reference>
<feature type="region of interest" description="Disordered" evidence="1">
    <location>
        <begin position="1"/>
        <end position="91"/>
    </location>
</feature>
<dbReference type="Proteomes" id="UP000799439">
    <property type="component" value="Unassembled WGS sequence"/>
</dbReference>
<evidence type="ECO:0000313" key="2">
    <source>
        <dbReference type="EMBL" id="KAF2152633.1"/>
    </source>
</evidence>
<dbReference type="EMBL" id="ML996086">
    <property type="protein sequence ID" value="KAF2152633.1"/>
    <property type="molecule type" value="Genomic_DNA"/>
</dbReference>
<name>A0A9P4IZA2_9PEZI</name>
<dbReference type="OrthoDB" id="5627at2759"/>
<feature type="region of interest" description="Disordered" evidence="1">
    <location>
        <begin position="267"/>
        <end position="305"/>
    </location>
</feature>
<proteinExistence type="predicted"/>
<feature type="compositionally biased region" description="Polar residues" evidence="1">
    <location>
        <begin position="133"/>
        <end position="178"/>
    </location>
</feature>
<accession>A0A9P4IZA2</accession>
<sequence>MDDSSEEKVMFRPSKRRKVFRTRATDDEEEGVFEAKKENPDTTKSGDEDDLKGFGRPKAHLRNPFRKSGIAFSSGDRPNRDSSNGDVNATALVPSNPAISAAAMAASRFVVPTGQLAVKEDKHMTAYIDSRLTSATRATAPSSPQHTTQPEAPLKSSPNQNTQVTPQSSASDQPSNPKHPSRPVHHRPRRPPVRTTADDARDALVDQLLSTTHRVESPYSAATVSTFTTSTTVRGHNPDADARMAAEFEREFRLGAEERRARSLAAAAANNAAPVGAAGKAAASSSSSAVVDKGPKMGGSKNRKR</sequence>
<keyword evidence="3" id="KW-1185">Reference proteome</keyword>
<feature type="compositionally biased region" description="Basic and acidic residues" evidence="1">
    <location>
        <begin position="33"/>
        <end position="46"/>
    </location>
</feature>